<keyword evidence="1" id="KW-0812">Transmembrane</keyword>
<feature type="transmembrane region" description="Helical" evidence="1">
    <location>
        <begin position="12"/>
        <end position="33"/>
    </location>
</feature>
<gene>
    <name evidence="2" type="ORF">ACFQH1_02640</name>
</gene>
<feature type="transmembrane region" description="Helical" evidence="1">
    <location>
        <begin position="64"/>
        <end position="82"/>
    </location>
</feature>
<protein>
    <recommendedName>
        <fullName evidence="4">Polysaccharide polymerase</fullName>
    </recommendedName>
</protein>
<dbReference type="RefSeq" id="WP_137608241.1">
    <property type="nucleotide sequence ID" value="NZ_BJDH01000013.1"/>
</dbReference>
<feature type="transmembrane region" description="Helical" evidence="1">
    <location>
        <begin position="228"/>
        <end position="247"/>
    </location>
</feature>
<keyword evidence="1" id="KW-1133">Transmembrane helix</keyword>
<feature type="transmembrane region" description="Helical" evidence="1">
    <location>
        <begin position="175"/>
        <end position="192"/>
    </location>
</feature>
<name>A0ABW1UFC8_9LACO</name>
<evidence type="ECO:0000313" key="2">
    <source>
        <dbReference type="EMBL" id="MFC6294112.1"/>
    </source>
</evidence>
<keyword evidence="1" id="KW-0472">Membrane</keyword>
<comment type="caution">
    <text evidence="2">The sequence shown here is derived from an EMBL/GenBank/DDBJ whole genome shotgun (WGS) entry which is preliminary data.</text>
</comment>
<organism evidence="2 3">
    <name type="scientific">Lactiplantibacillus daoliensis</name>
    <dbReference type="NCBI Taxonomy" id="2559916"/>
    <lineage>
        <taxon>Bacteria</taxon>
        <taxon>Bacillati</taxon>
        <taxon>Bacillota</taxon>
        <taxon>Bacilli</taxon>
        <taxon>Lactobacillales</taxon>
        <taxon>Lactobacillaceae</taxon>
        <taxon>Lactiplantibacillus</taxon>
    </lineage>
</organism>
<keyword evidence="3" id="KW-1185">Reference proteome</keyword>
<accession>A0ABW1UFC8</accession>
<feature type="transmembrane region" description="Helical" evidence="1">
    <location>
        <begin position="311"/>
        <end position="332"/>
    </location>
</feature>
<reference evidence="3" key="1">
    <citation type="journal article" date="2019" name="Int. J. Syst. Evol. Microbiol.">
        <title>The Global Catalogue of Microorganisms (GCM) 10K type strain sequencing project: providing services to taxonomists for standard genome sequencing and annotation.</title>
        <authorList>
            <consortium name="The Broad Institute Genomics Platform"/>
            <consortium name="The Broad Institute Genome Sequencing Center for Infectious Disease"/>
            <person name="Wu L."/>
            <person name="Ma J."/>
        </authorList>
    </citation>
    <scope>NUCLEOTIDE SEQUENCE [LARGE SCALE GENOMIC DNA]</scope>
    <source>
        <strain evidence="3">CCM 8934</strain>
    </source>
</reference>
<evidence type="ECO:0000313" key="3">
    <source>
        <dbReference type="Proteomes" id="UP001596227"/>
    </source>
</evidence>
<sequence>MQILKQKVTGASLFLVALSVFIIVSSLMTSAIAASIPNGIYAVLKYMCLLLVLFKIVILTKYTVNQLLILIPVISVICVSAFESGSNLLLFGLVFIIGSKDITLDKIIMTFFYASSFIVIGLAILSIIGIIPNNIYYRGSVPRYSFGSNYPTDFGAHIFYLLVAKVYLRRDRYGYSDFIMGLALAVLIGYFCGARLDSGLIVILSVGMLIISKRLFNRRVVLSIFNRALPMAYIFFSVFIITLSFTYNADQSWFRKLDVLLSERLSLGHVGFDAYGIKLFGQNIVQHGWGGITGTISGYIYFFLDSSYMQLLLMYGLLPMLIFILAYTYVSFRSMERGMLVVTFILSIIALSGILDHHIIDLAFNPFLYVVWGNILPTSLMKKDFELKLEVRA</sequence>
<dbReference type="Proteomes" id="UP001596227">
    <property type="component" value="Unassembled WGS sequence"/>
</dbReference>
<feature type="transmembrane region" description="Helical" evidence="1">
    <location>
        <begin position="198"/>
        <end position="216"/>
    </location>
</feature>
<evidence type="ECO:0008006" key="4">
    <source>
        <dbReference type="Google" id="ProtNLM"/>
    </source>
</evidence>
<feature type="transmembrane region" description="Helical" evidence="1">
    <location>
        <begin position="338"/>
        <end position="355"/>
    </location>
</feature>
<dbReference type="EMBL" id="JBHSSB010000006">
    <property type="protein sequence ID" value="MFC6294112.1"/>
    <property type="molecule type" value="Genomic_DNA"/>
</dbReference>
<feature type="transmembrane region" description="Helical" evidence="1">
    <location>
        <begin position="111"/>
        <end position="131"/>
    </location>
</feature>
<proteinExistence type="predicted"/>
<evidence type="ECO:0000256" key="1">
    <source>
        <dbReference type="SAM" id="Phobius"/>
    </source>
</evidence>
<feature type="transmembrane region" description="Helical" evidence="1">
    <location>
        <begin position="39"/>
        <end position="57"/>
    </location>
</feature>